<name>I3TAP1_MEDTR</name>
<dbReference type="AlphaFoldDB" id="I3TAP1"/>
<sequence>MQSTNVFRLNTISTPRIATSKEILIFNVDEILCASNSIDISILNTPIYYVILPTNKPSFSSIIRSLGEPESCSTVNRSK</sequence>
<proteinExistence type="evidence at transcript level"/>
<reference evidence="1" key="1">
    <citation type="submission" date="2012-05" db="EMBL/GenBank/DDBJ databases">
        <authorList>
            <person name="Krishnakumar V."/>
            <person name="Cheung F."/>
            <person name="Xiao Y."/>
            <person name="Chan A."/>
            <person name="Moskal W.A."/>
            <person name="Town C.D."/>
        </authorList>
    </citation>
    <scope>NUCLEOTIDE SEQUENCE</scope>
</reference>
<accession>I3TAP1</accession>
<evidence type="ECO:0000313" key="1">
    <source>
        <dbReference type="EMBL" id="AFK49583.1"/>
    </source>
</evidence>
<organism evidence="1">
    <name type="scientific">Medicago truncatula</name>
    <name type="common">Barrel medic</name>
    <name type="synonym">Medicago tribuloides</name>
    <dbReference type="NCBI Taxonomy" id="3880"/>
    <lineage>
        <taxon>Eukaryota</taxon>
        <taxon>Viridiplantae</taxon>
        <taxon>Streptophyta</taxon>
        <taxon>Embryophyta</taxon>
        <taxon>Tracheophyta</taxon>
        <taxon>Spermatophyta</taxon>
        <taxon>Magnoliopsida</taxon>
        <taxon>eudicotyledons</taxon>
        <taxon>Gunneridae</taxon>
        <taxon>Pentapetalae</taxon>
        <taxon>rosids</taxon>
        <taxon>fabids</taxon>
        <taxon>Fabales</taxon>
        <taxon>Fabaceae</taxon>
        <taxon>Papilionoideae</taxon>
        <taxon>50 kb inversion clade</taxon>
        <taxon>NPAAA clade</taxon>
        <taxon>Hologalegina</taxon>
        <taxon>IRL clade</taxon>
        <taxon>Trifolieae</taxon>
        <taxon>Medicago</taxon>
    </lineage>
</organism>
<dbReference type="EMBL" id="BT149789">
    <property type="protein sequence ID" value="AFK49583.1"/>
    <property type="molecule type" value="mRNA"/>
</dbReference>
<protein>
    <submittedName>
        <fullName evidence="1">Uncharacterized protein</fullName>
    </submittedName>
</protein>